<feature type="domain" description="Transposase IS4-like" evidence="1">
    <location>
        <begin position="108"/>
        <end position="254"/>
    </location>
</feature>
<sequence length="269" mass="30400">MWTDRHRTRHETRLKDMVLQAGLDEVACFLEQADPPGRPDATPARRVLAAIAWHLRVGGAWRALPAGFPPRRTVYGWFRRWIEKGLFASLMRALARRQRRRCGRGPMPRLAVIDTQSVKCLGVRGPRGYDGAKKLVGRKRVAMVDAEGHLLALAVVPANVRDRDTLAALDEGKAQWPSLRQAILDGAFTAERCQQWCHLHGMRHRVVEKRPDQNSFVVLERRWLVERSFGWLSHWGGLLRERAGRLDVATGRLACVASLMAANALYNPA</sequence>
<evidence type="ECO:0000259" key="2">
    <source>
        <dbReference type="Pfam" id="PF13340"/>
    </source>
</evidence>
<dbReference type="GO" id="GO:0004803">
    <property type="term" value="F:transposase activity"/>
    <property type="evidence" value="ECO:0007669"/>
    <property type="project" value="InterPro"/>
</dbReference>
<dbReference type="EMBL" id="CP029550">
    <property type="protein sequence ID" value="AWN41741.1"/>
    <property type="molecule type" value="Genomic_DNA"/>
</dbReference>
<dbReference type="GO" id="GO:0003677">
    <property type="term" value="F:DNA binding"/>
    <property type="evidence" value="ECO:0007669"/>
    <property type="project" value="InterPro"/>
</dbReference>
<dbReference type="InterPro" id="IPR002559">
    <property type="entry name" value="Transposase_11"/>
</dbReference>
<dbReference type="Pfam" id="PF01609">
    <property type="entry name" value="DDE_Tnp_1"/>
    <property type="match status" value="1"/>
</dbReference>
<dbReference type="Proteomes" id="UP000245926">
    <property type="component" value="Chromosome"/>
</dbReference>
<dbReference type="NCBIfam" id="NF033580">
    <property type="entry name" value="transpos_IS5_3"/>
    <property type="match status" value="1"/>
</dbReference>
<organism evidence="3 4">
    <name type="scientific">Methylobacterium durans</name>
    <dbReference type="NCBI Taxonomy" id="2202825"/>
    <lineage>
        <taxon>Bacteria</taxon>
        <taxon>Pseudomonadati</taxon>
        <taxon>Pseudomonadota</taxon>
        <taxon>Alphaproteobacteria</taxon>
        <taxon>Hyphomicrobiales</taxon>
        <taxon>Methylobacteriaceae</taxon>
        <taxon>Methylobacterium</taxon>
    </lineage>
</organism>
<evidence type="ECO:0000313" key="3">
    <source>
        <dbReference type="EMBL" id="AWN41741.1"/>
    </source>
</evidence>
<evidence type="ECO:0000313" key="4">
    <source>
        <dbReference type="Proteomes" id="UP000245926"/>
    </source>
</evidence>
<dbReference type="Pfam" id="PF13340">
    <property type="entry name" value="DUF4096"/>
    <property type="match status" value="1"/>
</dbReference>
<proteinExistence type="predicted"/>
<dbReference type="OrthoDB" id="7993226at2"/>
<dbReference type="RefSeq" id="WP_109891041.1">
    <property type="nucleotide sequence ID" value="NZ_CP029550.1"/>
</dbReference>
<dbReference type="KEGG" id="mets:DK389_16030"/>
<dbReference type="InterPro" id="IPR025161">
    <property type="entry name" value="IS402-like_dom"/>
</dbReference>
<feature type="domain" description="Insertion element IS402-like" evidence="2">
    <location>
        <begin position="30"/>
        <end position="90"/>
    </location>
</feature>
<gene>
    <name evidence="3" type="ORF">DK389_16030</name>
</gene>
<protein>
    <submittedName>
        <fullName evidence="3">IS5 family transposase</fullName>
    </submittedName>
</protein>
<dbReference type="AlphaFoldDB" id="A0A2U8W7Y2"/>
<accession>A0A2U8W7Y2</accession>
<keyword evidence="4" id="KW-1185">Reference proteome</keyword>
<dbReference type="PANTHER" id="PTHR30007">
    <property type="entry name" value="PHP DOMAIN PROTEIN"/>
    <property type="match status" value="1"/>
</dbReference>
<evidence type="ECO:0000259" key="1">
    <source>
        <dbReference type="Pfam" id="PF01609"/>
    </source>
</evidence>
<reference evidence="4" key="1">
    <citation type="submission" date="2018-05" db="EMBL/GenBank/DDBJ databases">
        <title>Complete Genome Sequence of Methylobacterium sp. 17SD2-17.</title>
        <authorList>
            <person name="Srinivasan S."/>
        </authorList>
    </citation>
    <scope>NUCLEOTIDE SEQUENCE [LARGE SCALE GENOMIC DNA]</scope>
    <source>
        <strain evidence="4">17SD2-17</strain>
    </source>
</reference>
<dbReference type="GO" id="GO:0006313">
    <property type="term" value="P:DNA transposition"/>
    <property type="evidence" value="ECO:0007669"/>
    <property type="project" value="InterPro"/>
</dbReference>
<name>A0A2U8W7Y2_9HYPH</name>
<dbReference type="PANTHER" id="PTHR30007:SF0">
    <property type="entry name" value="TRANSPOSASE"/>
    <property type="match status" value="1"/>
</dbReference>